<accession>A0AAE7RD48</accession>
<keyword evidence="5 8" id="KW-0812">Transmembrane</keyword>
<keyword evidence="7 8" id="KW-0472">Membrane</keyword>
<dbReference type="GO" id="GO:0005886">
    <property type="term" value="C:plasma membrane"/>
    <property type="evidence" value="ECO:0007669"/>
    <property type="project" value="UniProtKB-SubCell"/>
</dbReference>
<dbReference type="GO" id="GO:0022857">
    <property type="term" value="F:transmembrane transporter activity"/>
    <property type="evidence" value="ECO:0007669"/>
    <property type="project" value="InterPro"/>
</dbReference>
<keyword evidence="10" id="KW-0614">Plasmid</keyword>
<feature type="transmembrane region" description="Helical" evidence="8">
    <location>
        <begin position="240"/>
        <end position="260"/>
    </location>
</feature>
<dbReference type="AlphaFoldDB" id="A0AAE7RD48"/>
<evidence type="ECO:0000256" key="1">
    <source>
        <dbReference type="ARBA" id="ARBA00004651"/>
    </source>
</evidence>
<evidence type="ECO:0000313" key="10">
    <source>
        <dbReference type="EMBL" id="QTG03457.1"/>
    </source>
</evidence>
<dbReference type="PANTHER" id="PTHR32196:SF21">
    <property type="entry name" value="ABC TRANSPORTER PERMEASE PROTEIN YPHD-RELATED"/>
    <property type="match status" value="1"/>
</dbReference>
<feature type="transmembrane region" description="Helical" evidence="8">
    <location>
        <begin position="92"/>
        <end position="116"/>
    </location>
</feature>
<name>A0AAE7RD48_9HYPH</name>
<evidence type="ECO:0000256" key="2">
    <source>
        <dbReference type="ARBA" id="ARBA00022448"/>
    </source>
</evidence>
<reference evidence="10" key="2">
    <citation type="submission" date="2020-02" db="EMBL/GenBank/DDBJ databases">
        <title>Unexpected conservation and global transmission of agrobacterial virulence plasmids.</title>
        <authorList>
            <person name="Weisberg A.J."/>
            <person name="Davis E.W. II"/>
            <person name="Tabima J.R."/>
            <person name="Belcher M.S."/>
            <person name="Miller M."/>
            <person name="Kuo C.-H."/>
            <person name="Loper J.E."/>
            <person name="Grunwald N.J."/>
            <person name="Putnam M.L."/>
            <person name="Chang J.H."/>
        </authorList>
    </citation>
    <scope>NUCLEOTIDE SEQUENCE</scope>
    <source>
        <strain evidence="10">W2/73</strain>
        <plasmid evidence="10">pW2_73_1</plasmid>
    </source>
</reference>
<feature type="transmembrane region" description="Helical" evidence="8">
    <location>
        <begin position="39"/>
        <end position="60"/>
    </location>
</feature>
<dbReference type="RefSeq" id="WP_065698937.1">
    <property type="nucleotide sequence ID" value="NZ_CP049208.1"/>
</dbReference>
<geneLocation type="plasmid" evidence="10 11">
    <name>pW2_73_1</name>
</geneLocation>
<proteinExistence type="predicted"/>
<dbReference type="Proteomes" id="UP000663912">
    <property type="component" value="Plasmid pW2_73_1"/>
</dbReference>
<evidence type="ECO:0000256" key="8">
    <source>
        <dbReference type="SAM" id="Phobius"/>
    </source>
</evidence>
<protein>
    <submittedName>
        <fullName evidence="10">ABC transporter permease</fullName>
    </submittedName>
</protein>
<evidence type="ECO:0000256" key="6">
    <source>
        <dbReference type="ARBA" id="ARBA00022989"/>
    </source>
</evidence>
<feature type="transmembrane region" description="Helical" evidence="8">
    <location>
        <begin position="267"/>
        <end position="286"/>
    </location>
</feature>
<dbReference type="EMBL" id="CP049208">
    <property type="protein sequence ID" value="QTG03457.1"/>
    <property type="molecule type" value="Genomic_DNA"/>
</dbReference>
<evidence type="ECO:0000256" key="4">
    <source>
        <dbReference type="ARBA" id="ARBA00022519"/>
    </source>
</evidence>
<dbReference type="KEGG" id="arui:G6M88_23745"/>
<feature type="transmembrane region" description="Helical" evidence="8">
    <location>
        <begin position="162"/>
        <end position="181"/>
    </location>
</feature>
<dbReference type="InterPro" id="IPR001851">
    <property type="entry name" value="ABC_transp_permease"/>
</dbReference>
<sequence>MTRMNSRWASATPVLVLVGLCLAIAIVDPKFLSLGNLARIAAAASAPLVLALGATFIILMGSIDLSVEGAMAFSGAVLAAFVANASGTGFDIGLAALPIALLAAGAFGCVIGLVHVYLKVPSFMASLGMGFVGIGIATVLLGGERVGILDQNIRALALSRVFGLPLSVYVGLFMLAVAWFIQDHTRIGRHIMALGGGEDLAAASGINVRRVRVLAFTIAGVFFGVGAVLTSARLGASSALLGSGQLFTAISAVVVGGTALTGGKGGVLQTVIGVLIVIVLNNGMIILGLPSFIQQGVLGMAIILAVLLNSPRRSLAIVK</sequence>
<dbReference type="CDD" id="cd06579">
    <property type="entry name" value="TM_PBP1_transp_AraH_like"/>
    <property type="match status" value="1"/>
</dbReference>
<comment type="subcellular location">
    <subcellularLocation>
        <location evidence="1">Cell membrane</location>
        <topology evidence="1">Multi-pass membrane protein</topology>
    </subcellularLocation>
</comment>
<evidence type="ECO:0000256" key="3">
    <source>
        <dbReference type="ARBA" id="ARBA00022475"/>
    </source>
</evidence>
<evidence type="ECO:0000256" key="7">
    <source>
        <dbReference type="ARBA" id="ARBA00023136"/>
    </source>
</evidence>
<reference evidence="9 12" key="1">
    <citation type="journal article" date="2020" name="Science">
        <title>Unexpected conservation and global transmission of agrobacterial virulence plasmids.</title>
        <authorList>
            <person name="Weisberg A.J."/>
            <person name="Davis E.W. 2nd"/>
            <person name="Tabima J."/>
            <person name="Belcher M.S."/>
            <person name="Miller M."/>
            <person name="Kuo C.H."/>
            <person name="Loper J.E."/>
            <person name="Grunwald N.J."/>
            <person name="Putnam M.L."/>
            <person name="Chang J.H."/>
        </authorList>
    </citation>
    <scope>NUCLEOTIDE SEQUENCE [LARGE SCALE GENOMIC DNA]</scope>
    <source>
        <strain evidence="9 12">A19/93</strain>
    </source>
</reference>
<dbReference type="EMBL" id="JAAMCP010000023">
    <property type="protein sequence ID" value="NTF40244.1"/>
    <property type="molecule type" value="Genomic_DNA"/>
</dbReference>
<evidence type="ECO:0000313" key="11">
    <source>
        <dbReference type="Proteomes" id="UP000663912"/>
    </source>
</evidence>
<evidence type="ECO:0000313" key="9">
    <source>
        <dbReference type="EMBL" id="NTF40244.1"/>
    </source>
</evidence>
<keyword evidence="12" id="KW-1185">Reference proteome</keyword>
<feature type="transmembrane region" description="Helical" evidence="8">
    <location>
        <begin position="292"/>
        <end position="310"/>
    </location>
</feature>
<feature type="transmembrane region" description="Helical" evidence="8">
    <location>
        <begin position="123"/>
        <end position="142"/>
    </location>
</feature>
<evidence type="ECO:0000256" key="5">
    <source>
        <dbReference type="ARBA" id="ARBA00022692"/>
    </source>
</evidence>
<keyword evidence="4" id="KW-0997">Cell inner membrane</keyword>
<gene>
    <name evidence="9" type="ORF">G6L72_26605</name>
    <name evidence="10" type="ORF">G6M88_23745</name>
</gene>
<keyword evidence="6 8" id="KW-1133">Transmembrane helix</keyword>
<dbReference type="PANTHER" id="PTHR32196">
    <property type="entry name" value="ABC TRANSPORTER PERMEASE PROTEIN YPHD-RELATED-RELATED"/>
    <property type="match status" value="1"/>
</dbReference>
<organism evidence="10 11">
    <name type="scientific">Agrobacterium rubi</name>
    <dbReference type="NCBI Taxonomy" id="28099"/>
    <lineage>
        <taxon>Bacteria</taxon>
        <taxon>Pseudomonadati</taxon>
        <taxon>Pseudomonadota</taxon>
        <taxon>Alphaproteobacteria</taxon>
        <taxon>Hyphomicrobiales</taxon>
        <taxon>Rhizobiaceae</taxon>
        <taxon>Rhizobium/Agrobacterium group</taxon>
        <taxon>Agrobacterium</taxon>
    </lineage>
</organism>
<feature type="transmembrane region" description="Helical" evidence="8">
    <location>
        <begin position="213"/>
        <end position="234"/>
    </location>
</feature>
<keyword evidence="3" id="KW-1003">Cell membrane</keyword>
<dbReference type="Pfam" id="PF02653">
    <property type="entry name" value="BPD_transp_2"/>
    <property type="match status" value="1"/>
</dbReference>
<dbReference type="Proteomes" id="UP000822331">
    <property type="component" value="Unassembled WGS sequence"/>
</dbReference>
<feature type="transmembrane region" description="Helical" evidence="8">
    <location>
        <begin position="67"/>
        <end position="86"/>
    </location>
</feature>
<keyword evidence="2" id="KW-0813">Transport</keyword>
<evidence type="ECO:0000313" key="12">
    <source>
        <dbReference type="Proteomes" id="UP000822331"/>
    </source>
</evidence>